<protein>
    <submittedName>
        <fullName evidence="2">Uncharacterized protein</fullName>
    </submittedName>
</protein>
<organism evidence="2 3">
    <name type="scientific">Flemingia macrophylla</name>
    <dbReference type="NCBI Taxonomy" id="520843"/>
    <lineage>
        <taxon>Eukaryota</taxon>
        <taxon>Viridiplantae</taxon>
        <taxon>Streptophyta</taxon>
        <taxon>Embryophyta</taxon>
        <taxon>Tracheophyta</taxon>
        <taxon>Spermatophyta</taxon>
        <taxon>Magnoliopsida</taxon>
        <taxon>eudicotyledons</taxon>
        <taxon>Gunneridae</taxon>
        <taxon>Pentapetalae</taxon>
        <taxon>rosids</taxon>
        <taxon>fabids</taxon>
        <taxon>Fabales</taxon>
        <taxon>Fabaceae</taxon>
        <taxon>Papilionoideae</taxon>
        <taxon>50 kb inversion clade</taxon>
        <taxon>NPAAA clade</taxon>
        <taxon>indigoferoid/millettioid clade</taxon>
        <taxon>Phaseoleae</taxon>
        <taxon>Flemingia</taxon>
    </lineage>
</organism>
<feature type="region of interest" description="Disordered" evidence="1">
    <location>
        <begin position="1"/>
        <end position="80"/>
    </location>
</feature>
<proteinExistence type="predicted"/>
<feature type="compositionally biased region" description="Polar residues" evidence="1">
    <location>
        <begin position="41"/>
        <end position="58"/>
    </location>
</feature>
<name>A0ABD1M4I0_9FABA</name>
<dbReference type="Proteomes" id="UP001603857">
    <property type="component" value="Unassembled WGS sequence"/>
</dbReference>
<accession>A0ABD1M4I0</accession>
<evidence type="ECO:0000313" key="3">
    <source>
        <dbReference type="Proteomes" id="UP001603857"/>
    </source>
</evidence>
<dbReference type="AlphaFoldDB" id="A0ABD1M4I0"/>
<evidence type="ECO:0000256" key="1">
    <source>
        <dbReference type="SAM" id="MobiDB-lite"/>
    </source>
</evidence>
<sequence length="160" mass="17346">MEDDGRNAKSLEPQLNSEDGSKREDVEEKEENGVGGGLVSNLISTFITPLSPTTTGKSTENESDHTDDGEKREVDDGRQGGLISKMVSNFLHQSEAEGVVENEGDKEAEEIMGGERIKRLKTENEGILHNIVSYLAASIPDDAVPTADEATFLINSLVRD</sequence>
<reference evidence="2 3" key="1">
    <citation type="submission" date="2024-08" db="EMBL/GenBank/DDBJ databases">
        <title>Insights into the chromosomal genome structure of Flemingia macrophylla.</title>
        <authorList>
            <person name="Ding Y."/>
            <person name="Zhao Y."/>
            <person name="Bi W."/>
            <person name="Wu M."/>
            <person name="Zhao G."/>
            <person name="Gong Y."/>
            <person name="Li W."/>
            <person name="Zhang P."/>
        </authorList>
    </citation>
    <scope>NUCLEOTIDE SEQUENCE [LARGE SCALE GENOMIC DNA]</scope>
    <source>
        <strain evidence="2">DYQJB</strain>
        <tissue evidence="2">Leaf</tissue>
    </source>
</reference>
<keyword evidence="3" id="KW-1185">Reference proteome</keyword>
<dbReference type="EMBL" id="JBGMDY010000006">
    <property type="protein sequence ID" value="KAL2330688.1"/>
    <property type="molecule type" value="Genomic_DNA"/>
</dbReference>
<feature type="compositionally biased region" description="Basic and acidic residues" evidence="1">
    <location>
        <begin position="59"/>
        <end position="78"/>
    </location>
</feature>
<evidence type="ECO:0000313" key="2">
    <source>
        <dbReference type="EMBL" id="KAL2330688.1"/>
    </source>
</evidence>
<comment type="caution">
    <text evidence="2">The sequence shown here is derived from an EMBL/GenBank/DDBJ whole genome shotgun (WGS) entry which is preliminary data.</text>
</comment>
<gene>
    <name evidence="2" type="ORF">Fmac_018269</name>
</gene>